<protein>
    <submittedName>
        <fullName evidence="2">Uncharacterized protein</fullName>
    </submittedName>
</protein>
<dbReference type="EnsemblMetazoa" id="Aqu2.1.28032_001">
    <property type="protein sequence ID" value="Aqu2.1.28032_001"/>
    <property type="gene ID" value="Aqu2.1.28032"/>
</dbReference>
<name>A0A1X7UKR7_AMPQE</name>
<proteinExistence type="predicted"/>
<reference evidence="2" key="1">
    <citation type="submission" date="2017-05" db="UniProtKB">
        <authorList>
            <consortium name="EnsemblMetazoa"/>
        </authorList>
    </citation>
    <scope>IDENTIFICATION</scope>
</reference>
<dbReference type="AlphaFoldDB" id="A0A1X7UKR7"/>
<evidence type="ECO:0000256" key="1">
    <source>
        <dbReference type="SAM" id="MobiDB-lite"/>
    </source>
</evidence>
<dbReference type="InParanoid" id="A0A1X7UKR7"/>
<feature type="region of interest" description="Disordered" evidence="1">
    <location>
        <begin position="1"/>
        <end position="62"/>
    </location>
</feature>
<sequence>MASQLQTLPRLSEHYTHPLSVGKASSHKGLPEGAGGTAMTAGDTDQGEDEGPGKELGKAAPAVAEAATIPSITALDIIVASAEKRTGSPEPGEVTVDEVDVVVVDVLDELEPAALLVTVVVLPDVHADNAMSTEMTRTLETKPKERESLVQQNLLQKLLQSET</sequence>
<accession>A0A1X7UKR7</accession>
<evidence type="ECO:0000313" key="2">
    <source>
        <dbReference type="EnsemblMetazoa" id="Aqu2.1.28032_001"/>
    </source>
</evidence>
<organism evidence="2">
    <name type="scientific">Amphimedon queenslandica</name>
    <name type="common">Sponge</name>
    <dbReference type="NCBI Taxonomy" id="400682"/>
    <lineage>
        <taxon>Eukaryota</taxon>
        <taxon>Metazoa</taxon>
        <taxon>Porifera</taxon>
        <taxon>Demospongiae</taxon>
        <taxon>Heteroscleromorpha</taxon>
        <taxon>Haplosclerida</taxon>
        <taxon>Niphatidae</taxon>
        <taxon>Amphimedon</taxon>
    </lineage>
</organism>